<keyword evidence="14" id="KW-0482">Metalloprotease</keyword>
<dbReference type="PRINTS" id="PR00756">
    <property type="entry name" value="ALADIPTASE"/>
</dbReference>
<dbReference type="CDD" id="cd02232">
    <property type="entry name" value="cupin_ARD"/>
    <property type="match status" value="2"/>
</dbReference>
<comment type="cofactor">
    <cofactor evidence="1">
        <name>Zn(2+)</name>
        <dbReference type="ChEBI" id="CHEBI:29105"/>
    </cofactor>
</comment>
<dbReference type="InterPro" id="IPR027496">
    <property type="entry name" value="ARD_euk"/>
</dbReference>
<keyword evidence="15 17" id="KW-0486">Methionine biosynthesis</keyword>
<dbReference type="Proteomes" id="UP000789390">
    <property type="component" value="Unassembled WGS sequence"/>
</dbReference>
<dbReference type="InterPro" id="IPR014782">
    <property type="entry name" value="Peptidase_M1_dom"/>
</dbReference>
<gene>
    <name evidence="19" type="ORF">DGAL_LOCUS16919</name>
</gene>
<dbReference type="InterPro" id="IPR045357">
    <property type="entry name" value="Aminopeptidase_N-like_N"/>
</dbReference>
<dbReference type="InterPro" id="IPR042097">
    <property type="entry name" value="Aminopeptidase_N-like_N_sf"/>
</dbReference>
<comment type="similarity">
    <text evidence="3">Belongs to the peptidase M1 family.</text>
</comment>
<dbReference type="InterPro" id="IPR004313">
    <property type="entry name" value="ARD"/>
</dbReference>
<dbReference type="SUPFAM" id="SSF48371">
    <property type="entry name" value="ARM repeat"/>
    <property type="match status" value="1"/>
</dbReference>
<protein>
    <recommendedName>
        <fullName evidence="17">Acireductone dioxygenase</fullName>
    </recommendedName>
    <alternativeName>
        <fullName evidence="17">Acireductone dioxygenase (Fe(2+)-requiring)</fullName>
        <shortName evidence="17">ARD'</shortName>
        <shortName evidence="17">Fe-ARD</shortName>
        <ecNumber evidence="17">1.13.11.54</ecNumber>
    </alternativeName>
    <alternativeName>
        <fullName evidence="17">Acireductone dioxygenase (Ni(2+)-requiring)</fullName>
        <shortName evidence="17">ARD</shortName>
        <shortName evidence="17">Ni-ARD</shortName>
        <ecNumber evidence="17">1.13.11.53</ecNumber>
    </alternativeName>
</protein>
<feature type="binding site" evidence="17">
    <location>
        <position position="781"/>
    </location>
    <ligand>
        <name>Ni(2+)</name>
        <dbReference type="ChEBI" id="CHEBI:49786"/>
        <note>for nickel-dependent acireductone dioxygenase activity</note>
    </ligand>
</feature>
<dbReference type="InterPro" id="IPR016024">
    <property type="entry name" value="ARM-type_fold"/>
</dbReference>
<feature type="binding site" evidence="17">
    <location>
        <position position="735"/>
    </location>
    <ligand>
        <name>Ni(2+)</name>
        <dbReference type="ChEBI" id="CHEBI:49786"/>
        <note>for nickel-dependent acireductone dioxygenase activity</note>
    </ligand>
</feature>
<dbReference type="GO" id="GO:0005506">
    <property type="term" value="F:iron ion binding"/>
    <property type="evidence" value="ECO:0007669"/>
    <property type="project" value="UniProtKB-UniRule"/>
</dbReference>
<dbReference type="Pfam" id="PF17900">
    <property type="entry name" value="Peptidase_M1_N"/>
    <property type="match status" value="1"/>
</dbReference>
<dbReference type="GO" id="GO:0010309">
    <property type="term" value="F:acireductone dioxygenase [iron(II)-requiring] activity"/>
    <property type="evidence" value="ECO:0007669"/>
    <property type="project" value="UniProtKB-UniRule"/>
</dbReference>
<evidence type="ECO:0000256" key="8">
    <source>
        <dbReference type="ARBA" id="ARBA00022723"/>
    </source>
</evidence>
<proteinExistence type="inferred from homology"/>
<keyword evidence="13 17" id="KW-0408">Iron</keyword>
<evidence type="ECO:0000256" key="6">
    <source>
        <dbReference type="ARBA" id="ARBA00022605"/>
    </source>
</evidence>
<comment type="pathway">
    <text evidence="17">Amino-acid biosynthesis; L-methionine biosynthesis via salvage pathway; L-methionine from S-methyl-5-thio-alpha-D-ribose 1-phosphate: step 5/6.</text>
</comment>
<organism evidence="19 20">
    <name type="scientific">Daphnia galeata</name>
    <dbReference type="NCBI Taxonomy" id="27404"/>
    <lineage>
        <taxon>Eukaryota</taxon>
        <taxon>Metazoa</taxon>
        <taxon>Ecdysozoa</taxon>
        <taxon>Arthropoda</taxon>
        <taxon>Crustacea</taxon>
        <taxon>Branchiopoda</taxon>
        <taxon>Diplostraca</taxon>
        <taxon>Cladocera</taxon>
        <taxon>Anomopoda</taxon>
        <taxon>Daphniidae</taxon>
        <taxon>Daphnia</taxon>
    </lineage>
</organism>
<keyword evidence="5 17" id="KW-0533">Nickel</keyword>
<dbReference type="SMART" id="SM01263">
    <property type="entry name" value="Leuk-A4-hydro_C"/>
    <property type="match status" value="1"/>
</dbReference>
<keyword evidence="7" id="KW-0645">Protease</keyword>
<dbReference type="GO" id="GO:0006508">
    <property type="term" value="P:proteolysis"/>
    <property type="evidence" value="ECO:0007669"/>
    <property type="project" value="UniProtKB-KW"/>
</dbReference>
<dbReference type="InterPro" id="IPR038502">
    <property type="entry name" value="M1_LTA-4_hydro/amino_C_sf"/>
</dbReference>
<keyword evidence="20" id="KW-1185">Reference proteome</keyword>
<keyword evidence="8 17" id="KW-0479">Metal-binding</keyword>
<evidence type="ECO:0000256" key="4">
    <source>
        <dbReference type="ARBA" id="ARBA00022490"/>
    </source>
</evidence>
<dbReference type="AlphaFoldDB" id="A0A8J2S962"/>
<dbReference type="GO" id="GO:0016151">
    <property type="term" value="F:nickel cation binding"/>
    <property type="evidence" value="ECO:0007669"/>
    <property type="project" value="UniProtKB-UniRule"/>
</dbReference>
<dbReference type="PANTHER" id="PTHR46627:SF1">
    <property type="entry name" value="AMINOPEPTIDASE O"/>
    <property type="match status" value="1"/>
</dbReference>
<dbReference type="HAMAP" id="MF_03154">
    <property type="entry name" value="Salvage_MtnD_euk"/>
    <property type="match status" value="1"/>
</dbReference>
<evidence type="ECO:0000256" key="17">
    <source>
        <dbReference type="HAMAP-Rule" id="MF_03154"/>
    </source>
</evidence>
<dbReference type="EC" id="1.13.11.54" evidence="17"/>
<reference evidence="19" key="1">
    <citation type="submission" date="2021-11" db="EMBL/GenBank/DDBJ databases">
        <authorList>
            <person name="Schell T."/>
        </authorList>
    </citation>
    <scope>NUCLEOTIDE SEQUENCE</scope>
    <source>
        <strain evidence="19">M5</strain>
    </source>
</reference>
<dbReference type="Gene3D" id="1.10.390.10">
    <property type="entry name" value="Neutral Protease Domain 2"/>
    <property type="match status" value="1"/>
</dbReference>
<evidence type="ECO:0000259" key="18">
    <source>
        <dbReference type="SMART" id="SM01263"/>
    </source>
</evidence>
<feature type="binding site" evidence="17">
    <location>
        <position position="741"/>
    </location>
    <ligand>
        <name>Ni(2+)</name>
        <dbReference type="ChEBI" id="CHEBI:49786"/>
        <note>for nickel-dependent acireductone dioxygenase activity</note>
    </ligand>
</feature>
<name>A0A8J2S962_9CRUS</name>
<keyword evidence="4 17" id="KW-0963">Cytoplasm</keyword>
<feature type="binding site" evidence="17">
    <location>
        <position position="735"/>
    </location>
    <ligand>
        <name>Fe(2+)</name>
        <dbReference type="ChEBI" id="CHEBI:29033"/>
        <note>for iron-dependent acireductone dioxygenase activity</note>
    </ligand>
</feature>
<keyword evidence="16 17" id="KW-0539">Nucleus</keyword>
<dbReference type="InterPro" id="IPR011051">
    <property type="entry name" value="RmlC_Cupin_sf"/>
</dbReference>
<evidence type="ECO:0000256" key="12">
    <source>
        <dbReference type="ARBA" id="ARBA00023002"/>
    </source>
</evidence>
<dbReference type="GO" id="GO:0019509">
    <property type="term" value="P:L-methionine salvage from methylthioadenosine"/>
    <property type="evidence" value="ECO:0007669"/>
    <property type="project" value="UniProtKB-UniRule"/>
</dbReference>
<dbReference type="EC" id="1.13.11.53" evidence="17"/>
<evidence type="ECO:0000256" key="13">
    <source>
        <dbReference type="ARBA" id="ARBA00023004"/>
    </source>
</evidence>
<evidence type="ECO:0000256" key="3">
    <source>
        <dbReference type="ARBA" id="ARBA00010136"/>
    </source>
</evidence>
<evidence type="ECO:0000256" key="15">
    <source>
        <dbReference type="ARBA" id="ARBA00023167"/>
    </source>
</evidence>
<feature type="binding site" evidence="17">
    <location>
        <position position="741"/>
    </location>
    <ligand>
        <name>Fe(2+)</name>
        <dbReference type="ChEBI" id="CHEBI:29033"/>
        <note>for iron-dependent acireductone dioxygenase activity</note>
    </ligand>
</feature>
<dbReference type="Pfam" id="PF01433">
    <property type="entry name" value="Peptidase_M1"/>
    <property type="match status" value="1"/>
</dbReference>
<dbReference type="Gene3D" id="2.60.40.1730">
    <property type="entry name" value="tricorn interacting facor f3 domain"/>
    <property type="match status" value="1"/>
</dbReference>
<evidence type="ECO:0000256" key="9">
    <source>
        <dbReference type="ARBA" id="ARBA00022801"/>
    </source>
</evidence>
<evidence type="ECO:0000256" key="1">
    <source>
        <dbReference type="ARBA" id="ARBA00001947"/>
    </source>
</evidence>
<dbReference type="Gene3D" id="3.30.2010.30">
    <property type="match status" value="1"/>
</dbReference>
<dbReference type="SUPFAM" id="SSF51182">
    <property type="entry name" value="RmlC-like cupins"/>
    <property type="match status" value="2"/>
</dbReference>
<comment type="similarity">
    <text evidence="17">Belongs to the acireductone dioxygenase (ARD) family.</text>
</comment>
<dbReference type="GO" id="GO:0005886">
    <property type="term" value="C:plasma membrane"/>
    <property type="evidence" value="ECO:0007669"/>
    <property type="project" value="UniProtKB-SubCell"/>
</dbReference>
<keyword evidence="9" id="KW-0378">Hydrolase</keyword>
<sequence length="910" mass="104825">MSSEESLDLPLHSLGSDYKVEHYLMKLTCDLEQKTFSGEVYVFVKHLGPGPILILDLKDLVIDKVEEVDCSEGEISNFLSHDKQKSYEQFSYWTFKKDRRVLNPILENWCVKIAIPEKQETLVCLHYRTKPEGSSVSWFLDDDGNSCCLTTGSLINNRSLMPSQDAPTLMATWQLLLQVPKNYSATTTGDDTGFFTDAGTYFFTTMLLPISTFALAIGKWKCSNIPMRVGCFLPDDRLIECRHPHYPCPFAQIDVAGPEIPCRVFYSDSFEPSILKDYIPSSIETIYRILGRHVVPKLDFIIIPQSVACLGFASPGLILISPSILYGQAPMLSRLGHEISHSWFGINIGPKNWNEEWISEGFATFMEDVIDLKMSKFVHRNEMMALKAINRYEILKSDCQNVDPSLQRMSAFDPEANVVINGLNRDKTVSQIPYLKGYFFLFQLANLVGLDSLLLAMKCYVEHFHGCLVTTAECIEFFCLRFQQKEEIRHHAQVWLYSSSLPELNKDLFVVNRLDVEVDQHVAYWKRRLTQNTPAFAFPQSSPDQVLALLDRLLMLENKLLSQKKVCLLIDHYKPHLMNADVYHRACELIVAQQCTPLLHLVRQFLLQHPAMGAYLYGELVHSDHPEFRVVAMETYRQLENKLDMVSAWYMDDLDQDSDQRLEHHKNPSQPVDMKDVNTLTGVLHWKLNVDTHEEDGVLDKIKKDRGYNYEDVIEISPEKLPNYEEKLKIFFAEHLHTDEEIRFVVAGSGFFDVRDAKNDSWIRIKVEAGDLLILPAGIYHRFTLDSLNYIKAKRFFVGEPLNVDTHEEDGELDKIKKDRGYNYEDVIELLPEKLPNYEEMLKLFFTEHLHADEEIRFILAGSGFFDVRDAENGNWIRIKAEAGDMLIMPAGIYHRFTLDVLLRTTVQRC</sequence>
<accession>A0A8J2S962</accession>
<keyword evidence="10" id="KW-0862">Zinc</keyword>
<dbReference type="GO" id="GO:0005730">
    <property type="term" value="C:nucleolus"/>
    <property type="evidence" value="ECO:0007669"/>
    <property type="project" value="InterPro"/>
</dbReference>
<dbReference type="GO" id="GO:0010308">
    <property type="term" value="F:acireductone dioxygenase (Ni2+-requiring) activity"/>
    <property type="evidence" value="ECO:0007669"/>
    <property type="project" value="UniProtKB-UniRule"/>
</dbReference>
<comment type="catalytic activity">
    <reaction evidence="17">
        <text>1,2-dihydroxy-5-(methylsulfanyl)pent-1-en-3-one + O2 = 3-(methylsulfanyl)propanoate + CO + formate + 2 H(+)</text>
        <dbReference type="Rhea" id="RHEA:14161"/>
        <dbReference type="ChEBI" id="CHEBI:15378"/>
        <dbReference type="ChEBI" id="CHEBI:15379"/>
        <dbReference type="ChEBI" id="CHEBI:15740"/>
        <dbReference type="ChEBI" id="CHEBI:17245"/>
        <dbReference type="ChEBI" id="CHEBI:49016"/>
        <dbReference type="ChEBI" id="CHEBI:49252"/>
        <dbReference type="EC" id="1.13.11.53"/>
    </reaction>
</comment>
<keyword evidence="6 17" id="KW-0028">Amino-acid biosynthesis</keyword>
<dbReference type="InterPro" id="IPR014710">
    <property type="entry name" value="RmlC-like_jellyroll"/>
</dbReference>
<dbReference type="Pfam" id="PF03079">
    <property type="entry name" value="ARD"/>
    <property type="match status" value="2"/>
</dbReference>
<keyword evidence="11 17" id="KW-0223">Dioxygenase</keyword>
<dbReference type="GO" id="GO:0005737">
    <property type="term" value="C:cytoplasm"/>
    <property type="evidence" value="ECO:0007669"/>
    <property type="project" value="UniProtKB-SubCell"/>
</dbReference>
<evidence type="ECO:0000256" key="11">
    <source>
        <dbReference type="ARBA" id="ARBA00022964"/>
    </source>
</evidence>
<comment type="catalytic activity">
    <reaction evidence="17">
        <text>1,2-dihydroxy-5-(methylsulfanyl)pent-1-en-3-one + O2 = 4-methylsulfanyl-2-oxobutanoate + formate + 2 H(+)</text>
        <dbReference type="Rhea" id="RHEA:24504"/>
        <dbReference type="ChEBI" id="CHEBI:15378"/>
        <dbReference type="ChEBI" id="CHEBI:15379"/>
        <dbReference type="ChEBI" id="CHEBI:15740"/>
        <dbReference type="ChEBI" id="CHEBI:16723"/>
        <dbReference type="ChEBI" id="CHEBI:49252"/>
        <dbReference type="EC" id="1.13.11.54"/>
    </reaction>
</comment>
<dbReference type="InterPro" id="IPR033577">
    <property type="entry name" value="AOPep"/>
</dbReference>
<dbReference type="OrthoDB" id="79562at2759"/>
<dbReference type="InterPro" id="IPR001930">
    <property type="entry name" value="Peptidase_M1"/>
</dbReference>
<evidence type="ECO:0000256" key="14">
    <source>
        <dbReference type="ARBA" id="ARBA00023049"/>
    </source>
</evidence>
<feature type="binding site" evidence="17">
    <location>
        <position position="781"/>
    </location>
    <ligand>
        <name>Fe(2+)</name>
        <dbReference type="ChEBI" id="CHEBI:29033"/>
        <note>for iron-dependent acireductone dioxygenase activity</note>
    </ligand>
</feature>
<evidence type="ECO:0000313" key="19">
    <source>
        <dbReference type="EMBL" id="CAH0113117.1"/>
    </source>
</evidence>
<dbReference type="EMBL" id="CAKKLH010000336">
    <property type="protein sequence ID" value="CAH0113117.1"/>
    <property type="molecule type" value="Genomic_DNA"/>
</dbReference>
<dbReference type="UniPathway" id="UPA00904">
    <property type="reaction ID" value="UER00878"/>
</dbReference>
<dbReference type="InterPro" id="IPR015211">
    <property type="entry name" value="Peptidase_M1_C"/>
</dbReference>
<feature type="binding site" evidence="17">
    <location>
        <position position="737"/>
    </location>
    <ligand>
        <name>Ni(2+)</name>
        <dbReference type="ChEBI" id="CHEBI:49786"/>
        <note>for nickel-dependent acireductone dioxygenase activity</note>
    </ligand>
</feature>
<dbReference type="Gene3D" id="2.60.120.10">
    <property type="entry name" value="Jelly Rolls"/>
    <property type="match status" value="2"/>
</dbReference>
<evidence type="ECO:0000256" key="2">
    <source>
        <dbReference type="ARBA" id="ARBA00004609"/>
    </source>
</evidence>
<comment type="subcellular location">
    <subcellularLocation>
        <location evidence="2">Cell membrane</location>
        <topology evidence="2">Lipid-anchor</topology>
        <topology evidence="2">GPI-anchor</topology>
    </subcellularLocation>
    <subcellularLocation>
        <location evidence="17">Cytoplasm</location>
    </subcellularLocation>
    <subcellularLocation>
        <location evidence="17">Nucleus</location>
    </subcellularLocation>
</comment>
<evidence type="ECO:0000256" key="5">
    <source>
        <dbReference type="ARBA" id="ARBA00022596"/>
    </source>
</evidence>
<dbReference type="SUPFAM" id="SSF63737">
    <property type="entry name" value="Leukotriene A4 hydrolase N-terminal domain"/>
    <property type="match status" value="1"/>
</dbReference>
<comment type="caution">
    <text evidence="19">The sequence shown here is derived from an EMBL/GenBank/DDBJ whole genome shotgun (WGS) entry which is preliminary data.</text>
</comment>
<feature type="domain" description="Peptidase M1 leukotriene A4 hydrolase/aminopeptidase C-terminal" evidence="18">
    <location>
        <begin position="512"/>
        <end position="654"/>
    </location>
</feature>
<comment type="function">
    <text evidence="17">Catalyzes 2 different reactions between oxygen and the acireductone 1,2-dihydroxy-3-keto-5-methylthiopentene (DHK-MTPene) depending upon the metal bound in the active site. Fe-containing acireductone dioxygenase (Fe-ARD) produces formate and 2-keto-4-methylthiobutyrate (KMTB), the alpha-ketoacid precursor of methionine in the methionine recycle pathway. Ni-containing acireductone dioxygenase (Ni-ARD) produces methylthiopropionate, carbon monoxide and formate, and does not lie on the methionine recycle pathway.</text>
</comment>
<dbReference type="GO" id="GO:0070006">
    <property type="term" value="F:metalloaminopeptidase activity"/>
    <property type="evidence" value="ECO:0007669"/>
    <property type="project" value="InterPro"/>
</dbReference>
<evidence type="ECO:0000256" key="7">
    <source>
        <dbReference type="ARBA" id="ARBA00022670"/>
    </source>
</evidence>
<dbReference type="InterPro" id="IPR027268">
    <property type="entry name" value="Peptidase_M4/M1_CTD_sf"/>
</dbReference>
<comment type="cofactor">
    <cofactor evidence="17">
        <name>Fe(2+)</name>
        <dbReference type="ChEBI" id="CHEBI:29033"/>
    </cofactor>
    <cofactor evidence="17">
        <name>Ni(2+)</name>
        <dbReference type="ChEBI" id="CHEBI:49786"/>
    </cofactor>
    <text evidence="17">Binds either 1 Fe or Ni cation per monomer. Iron-binding promotes an acireductone dioxygenase reaction producing 2-keto-4-methylthiobutyrate, while nickel-binding promotes an acireductone dioxygenase reaction producing 3-(methylsulfanyl)propanoate.</text>
</comment>
<dbReference type="SUPFAM" id="SSF55486">
    <property type="entry name" value="Metalloproteases ('zincins'), catalytic domain"/>
    <property type="match status" value="1"/>
</dbReference>
<evidence type="ECO:0000313" key="20">
    <source>
        <dbReference type="Proteomes" id="UP000789390"/>
    </source>
</evidence>
<keyword evidence="12 17" id="KW-0560">Oxidoreductase</keyword>
<dbReference type="GO" id="GO:0008270">
    <property type="term" value="F:zinc ion binding"/>
    <property type="evidence" value="ECO:0007669"/>
    <property type="project" value="InterPro"/>
</dbReference>
<evidence type="ECO:0000256" key="16">
    <source>
        <dbReference type="ARBA" id="ARBA00023242"/>
    </source>
</evidence>
<dbReference type="Gene3D" id="1.25.40.320">
    <property type="entry name" value="Peptidase M1, leukotriene A4 hydrolase/aminopeptidase C-terminal domain"/>
    <property type="match status" value="1"/>
</dbReference>
<evidence type="ECO:0000256" key="10">
    <source>
        <dbReference type="ARBA" id="ARBA00022833"/>
    </source>
</evidence>
<dbReference type="FunFam" id="2.60.120.10:FF:000099">
    <property type="entry name" value="1,2-dihydroxy-3-keto-5-methylthiopentene dioxygenase"/>
    <property type="match status" value="1"/>
</dbReference>
<dbReference type="PANTHER" id="PTHR46627">
    <property type="entry name" value="AMINOPEPTIDASE O"/>
    <property type="match status" value="1"/>
</dbReference>
<feature type="binding site" evidence="17">
    <location>
        <position position="737"/>
    </location>
    <ligand>
        <name>Fe(2+)</name>
        <dbReference type="ChEBI" id="CHEBI:29033"/>
        <note>for iron-dependent acireductone dioxygenase activity</note>
    </ligand>
</feature>